<dbReference type="Proteomes" id="UP000277671">
    <property type="component" value="Unassembled WGS sequence"/>
</dbReference>
<organism evidence="13 14">
    <name type="scientific">Micromonospora pisi</name>
    <dbReference type="NCBI Taxonomy" id="589240"/>
    <lineage>
        <taxon>Bacteria</taxon>
        <taxon>Bacillati</taxon>
        <taxon>Actinomycetota</taxon>
        <taxon>Actinomycetes</taxon>
        <taxon>Micromonosporales</taxon>
        <taxon>Micromonosporaceae</taxon>
        <taxon>Micromonospora</taxon>
    </lineage>
</organism>
<proteinExistence type="predicted"/>
<evidence type="ECO:0000313" key="14">
    <source>
        <dbReference type="Proteomes" id="UP000277671"/>
    </source>
</evidence>
<dbReference type="Pfam" id="PF07730">
    <property type="entry name" value="HisKA_3"/>
    <property type="match status" value="1"/>
</dbReference>
<dbReference type="CDD" id="cd16917">
    <property type="entry name" value="HATPase_UhpB-NarQ-NarX-like"/>
    <property type="match status" value="1"/>
</dbReference>
<reference evidence="13 14" key="1">
    <citation type="submission" date="2018-10" db="EMBL/GenBank/DDBJ databases">
        <title>Sequencing the genomes of 1000 actinobacteria strains.</title>
        <authorList>
            <person name="Klenk H.-P."/>
        </authorList>
    </citation>
    <scope>NUCLEOTIDE SEQUENCE [LARGE SCALE GENOMIC DNA]</scope>
    <source>
        <strain evidence="13 14">DSM 45175</strain>
    </source>
</reference>
<feature type="transmembrane region" description="Helical" evidence="11">
    <location>
        <begin position="138"/>
        <end position="156"/>
    </location>
</feature>
<keyword evidence="11" id="KW-0812">Transmembrane</keyword>
<dbReference type="SMART" id="SM00387">
    <property type="entry name" value="HATPase_c"/>
    <property type="match status" value="1"/>
</dbReference>
<evidence type="ECO:0000256" key="1">
    <source>
        <dbReference type="ARBA" id="ARBA00000085"/>
    </source>
</evidence>
<dbReference type="EC" id="2.7.13.3" evidence="2"/>
<dbReference type="GO" id="GO:0046983">
    <property type="term" value="F:protein dimerization activity"/>
    <property type="evidence" value="ECO:0007669"/>
    <property type="project" value="InterPro"/>
</dbReference>
<dbReference type="InterPro" id="IPR050482">
    <property type="entry name" value="Sensor_HK_TwoCompSys"/>
</dbReference>
<dbReference type="InterPro" id="IPR011712">
    <property type="entry name" value="Sig_transdc_His_kin_sub3_dim/P"/>
</dbReference>
<dbReference type="PANTHER" id="PTHR24421:SF10">
    <property type="entry name" value="NITRATE_NITRITE SENSOR PROTEIN NARQ"/>
    <property type="match status" value="1"/>
</dbReference>
<dbReference type="Gene3D" id="1.20.5.1930">
    <property type="match status" value="1"/>
</dbReference>
<evidence type="ECO:0000256" key="6">
    <source>
        <dbReference type="ARBA" id="ARBA00022777"/>
    </source>
</evidence>
<keyword evidence="14" id="KW-1185">Reference proteome</keyword>
<keyword evidence="7" id="KW-0067">ATP-binding</keyword>
<sequence>MTRIDVPATRDRPPDHADADAVLPPSGGRWRLPRLTGYDGRVLAQDALLAGLVVLAETLLAASGSAEPTGGGWPITITWSLVCALPIALSRLLPQVAVVLALTTAAGAVLDRHEPLTAIVAFVLLTYTTAARFPLRRAVLLTTLLWTPILAAALTLPVPVGSIGITRAYMIFTNALIALVCFFVGRTVHARRATIRALEERARVAEENQRSMADQAVADERRRIARELHDMVAHHVSVMSVLATGARRVLTRDPVAADEALGSIAETSRTTLRELRRLLDVLRTDAEPAADLTPQPGLAGLDALVDQVREAGLPVSLRVEGTPAPLEPSLALTVFRIVQEALTNALKHAGTATAQVRLTFGVYWLVVEVLDTGRGPSLDPNRAGHGLVGMRERVALYGGTLRTGPRPGGGFRVYAKVPLEATGVPSGEETA</sequence>
<dbReference type="SUPFAM" id="SSF55874">
    <property type="entry name" value="ATPase domain of HSP90 chaperone/DNA topoisomerase II/histidine kinase"/>
    <property type="match status" value="1"/>
</dbReference>
<feature type="compositionally biased region" description="Basic and acidic residues" evidence="10">
    <location>
        <begin position="8"/>
        <end position="19"/>
    </location>
</feature>
<dbReference type="GO" id="GO:0005524">
    <property type="term" value="F:ATP binding"/>
    <property type="evidence" value="ECO:0007669"/>
    <property type="project" value="UniProtKB-KW"/>
</dbReference>
<keyword evidence="9" id="KW-0175">Coiled coil</keyword>
<evidence type="ECO:0000256" key="2">
    <source>
        <dbReference type="ARBA" id="ARBA00012438"/>
    </source>
</evidence>
<comment type="catalytic activity">
    <reaction evidence="1">
        <text>ATP + protein L-histidine = ADP + protein N-phospho-L-histidine.</text>
        <dbReference type="EC" id="2.7.13.3"/>
    </reaction>
</comment>
<keyword evidence="11" id="KW-0472">Membrane</keyword>
<dbReference type="EMBL" id="RBKT01000001">
    <property type="protein sequence ID" value="RKR92586.1"/>
    <property type="molecule type" value="Genomic_DNA"/>
</dbReference>
<dbReference type="InterPro" id="IPR036890">
    <property type="entry name" value="HATPase_C_sf"/>
</dbReference>
<evidence type="ECO:0000256" key="7">
    <source>
        <dbReference type="ARBA" id="ARBA00022840"/>
    </source>
</evidence>
<keyword evidence="6 13" id="KW-0418">Kinase</keyword>
<name>A0A495JUA9_9ACTN</name>
<evidence type="ECO:0000256" key="9">
    <source>
        <dbReference type="SAM" id="Coils"/>
    </source>
</evidence>
<dbReference type="InterPro" id="IPR003594">
    <property type="entry name" value="HATPase_dom"/>
</dbReference>
<keyword evidence="11" id="KW-1133">Transmembrane helix</keyword>
<feature type="domain" description="Histidine kinase/HSP90-like ATPase" evidence="12">
    <location>
        <begin position="329"/>
        <end position="421"/>
    </location>
</feature>
<evidence type="ECO:0000313" key="13">
    <source>
        <dbReference type="EMBL" id="RKR92586.1"/>
    </source>
</evidence>
<dbReference type="GO" id="GO:0016020">
    <property type="term" value="C:membrane"/>
    <property type="evidence" value="ECO:0007669"/>
    <property type="project" value="InterPro"/>
</dbReference>
<feature type="coiled-coil region" evidence="9">
    <location>
        <begin position="188"/>
        <end position="215"/>
    </location>
</feature>
<evidence type="ECO:0000256" key="10">
    <source>
        <dbReference type="SAM" id="MobiDB-lite"/>
    </source>
</evidence>
<evidence type="ECO:0000256" key="4">
    <source>
        <dbReference type="ARBA" id="ARBA00022679"/>
    </source>
</evidence>
<dbReference type="AlphaFoldDB" id="A0A495JUA9"/>
<gene>
    <name evidence="13" type="ORF">BDK92_7028</name>
</gene>
<evidence type="ECO:0000256" key="3">
    <source>
        <dbReference type="ARBA" id="ARBA00022553"/>
    </source>
</evidence>
<evidence type="ECO:0000256" key="11">
    <source>
        <dbReference type="SAM" id="Phobius"/>
    </source>
</evidence>
<keyword evidence="8" id="KW-0902">Two-component regulatory system</keyword>
<keyword evidence="5" id="KW-0547">Nucleotide-binding</keyword>
<protein>
    <recommendedName>
        <fullName evidence="2">histidine kinase</fullName>
        <ecNumber evidence="2">2.7.13.3</ecNumber>
    </recommendedName>
</protein>
<dbReference type="InterPro" id="IPR055558">
    <property type="entry name" value="DUF7134"/>
</dbReference>
<dbReference type="OrthoDB" id="227596at2"/>
<dbReference type="GO" id="GO:0000155">
    <property type="term" value="F:phosphorelay sensor kinase activity"/>
    <property type="evidence" value="ECO:0007669"/>
    <property type="project" value="InterPro"/>
</dbReference>
<feature type="region of interest" description="Disordered" evidence="10">
    <location>
        <begin position="1"/>
        <end position="23"/>
    </location>
</feature>
<dbReference type="Pfam" id="PF02518">
    <property type="entry name" value="HATPase_c"/>
    <property type="match status" value="1"/>
</dbReference>
<dbReference type="PANTHER" id="PTHR24421">
    <property type="entry name" value="NITRATE/NITRITE SENSOR PROTEIN NARX-RELATED"/>
    <property type="match status" value="1"/>
</dbReference>
<evidence type="ECO:0000259" key="12">
    <source>
        <dbReference type="SMART" id="SM00387"/>
    </source>
</evidence>
<dbReference type="Gene3D" id="3.30.565.10">
    <property type="entry name" value="Histidine kinase-like ATPase, C-terminal domain"/>
    <property type="match status" value="1"/>
</dbReference>
<evidence type="ECO:0000256" key="8">
    <source>
        <dbReference type="ARBA" id="ARBA00023012"/>
    </source>
</evidence>
<evidence type="ECO:0000256" key="5">
    <source>
        <dbReference type="ARBA" id="ARBA00022741"/>
    </source>
</evidence>
<keyword evidence="3" id="KW-0597">Phosphoprotein</keyword>
<accession>A0A495JUA9</accession>
<feature type="transmembrane region" description="Helical" evidence="11">
    <location>
        <begin position="168"/>
        <end position="188"/>
    </location>
</feature>
<keyword evidence="4" id="KW-0808">Transferase</keyword>
<dbReference type="Pfam" id="PF23539">
    <property type="entry name" value="DUF7134"/>
    <property type="match status" value="1"/>
</dbReference>
<comment type="caution">
    <text evidence="13">The sequence shown here is derived from an EMBL/GenBank/DDBJ whole genome shotgun (WGS) entry which is preliminary data.</text>
</comment>
<dbReference type="RefSeq" id="WP_121160553.1">
    <property type="nucleotide sequence ID" value="NZ_RBKT01000001.1"/>
</dbReference>